<evidence type="ECO:0000313" key="2">
    <source>
        <dbReference type="EMBL" id="MFL9830313.1"/>
    </source>
</evidence>
<keyword evidence="3" id="KW-1185">Reference proteome</keyword>
<keyword evidence="1" id="KW-0472">Membrane</keyword>
<keyword evidence="1" id="KW-1133">Transmembrane helix</keyword>
<dbReference type="RefSeq" id="WP_408080810.1">
    <property type="nucleotide sequence ID" value="NZ_JBELQA010000003.1"/>
</dbReference>
<proteinExistence type="predicted"/>
<gene>
    <name evidence="2" type="ORF">ABS764_05550</name>
</gene>
<dbReference type="EMBL" id="JBELQA010000003">
    <property type="protein sequence ID" value="MFL9830313.1"/>
    <property type="molecule type" value="Genomic_DNA"/>
</dbReference>
<reference evidence="2 3" key="1">
    <citation type="submission" date="2024-06" db="EMBL/GenBank/DDBJ databases">
        <authorList>
            <person name="Kaempfer P."/>
            <person name="Viver T."/>
        </authorList>
    </citation>
    <scope>NUCLEOTIDE SEQUENCE [LARGE SCALE GENOMIC DNA]</scope>
    <source>
        <strain evidence="2 3">ST-87</strain>
    </source>
</reference>
<evidence type="ECO:0000256" key="1">
    <source>
        <dbReference type="SAM" id="Phobius"/>
    </source>
</evidence>
<sequence>MNNTIKIYIVFFILFLAGIVYIDAVKPKPVNWFPSYDLTEKIPFGLYVFDKEASGLFKQNKIQKVIKTLYEFFNSKNALVDVAYDYRGTIFSVSENYNLDSKSDKELFYFVGDGNTAFISCKDFPETLMDSLNFSINSSLKLSDTVNVWMANKNLGSEKYNLNIGAGNIYFSEIDTLTTTVLGYQGKDNKKEINFIKVPYKEGYFYLHTQPACFTNYHLLKSNHFEYTEKILSYIPEGNLFWLVKGQNGEVISNSPLRYILSQPALKWAWLLFLSGMLLFMIFNAKRKQRIVPIVKPLANTTVDFTKTIGNLYYQEGDHQNIINKKIIYFFEKIRNEYLIDTTVLDENFEKKLQLKTGKSMQDIKELVWLIKRLNDPYYLCVEEDLIEINNAIEKIIS</sequence>
<dbReference type="Proteomes" id="UP001629260">
    <property type="component" value="Unassembled WGS sequence"/>
</dbReference>
<protein>
    <submittedName>
        <fullName evidence="2">DUF4350 domain-containing protein</fullName>
    </submittedName>
</protein>
<accession>A0ABW8XT01</accession>
<feature type="transmembrane region" description="Helical" evidence="1">
    <location>
        <begin position="265"/>
        <end position="283"/>
    </location>
</feature>
<evidence type="ECO:0000313" key="3">
    <source>
        <dbReference type="Proteomes" id="UP001629260"/>
    </source>
</evidence>
<organism evidence="2 3">
    <name type="scientific">Flavobacterium plantiphilum</name>
    <dbReference type="NCBI Taxonomy" id="3163297"/>
    <lineage>
        <taxon>Bacteria</taxon>
        <taxon>Pseudomonadati</taxon>
        <taxon>Bacteroidota</taxon>
        <taxon>Flavobacteriia</taxon>
        <taxon>Flavobacteriales</taxon>
        <taxon>Flavobacteriaceae</taxon>
        <taxon>Flavobacterium</taxon>
    </lineage>
</organism>
<name>A0ABW8XT01_9FLAO</name>
<keyword evidence="1" id="KW-0812">Transmembrane</keyword>
<feature type="transmembrane region" description="Helical" evidence="1">
    <location>
        <begin position="7"/>
        <end position="25"/>
    </location>
</feature>
<comment type="caution">
    <text evidence="2">The sequence shown here is derived from an EMBL/GenBank/DDBJ whole genome shotgun (WGS) entry which is preliminary data.</text>
</comment>